<dbReference type="Proteomes" id="UP000835052">
    <property type="component" value="Unassembled WGS sequence"/>
</dbReference>
<comment type="caution">
    <text evidence="5">The sequence shown here is derived from an EMBL/GenBank/DDBJ whole genome shotgun (WGS) entry which is preliminary data.</text>
</comment>
<feature type="region of interest" description="Disordered" evidence="1">
    <location>
        <begin position="1"/>
        <end position="34"/>
    </location>
</feature>
<keyword evidence="6" id="KW-1185">Reference proteome</keyword>
<dbReference type="PROSITE" id="PS50056">
    <property type="entry name" value="TYR_PHOSPHATASE_2"/>
    <property type="match status" value="1"/>
</dbReference>
<accession>A0A8S1HL08</accession>
<dbReference type="PANTHER" id="PTHR23219">
    <property type="entry name" value="TYROSINE-PROTEIN PHOSPHATASE C15H7.3-RELATED"/>
    <property type="match status" value="1"/>
</dbReference>
<dbReference type="OrthoDB" id="5870053at2759"/>
<proteinExistence type="predicted"/>
<feature type="domain" description="Tyrosine specific protein phosphatases" evidence="4">
    <location>
        <begin position="237"/>
        <end position="310"/>
    </location>
</feature>
<dbReference type="SMART" id="SM00404">
    <property type="entry name" value="PTPc_motif"/>
    <property type="match status" value="1"/>
</dbReference>
<sequence length="366" mass="41835">MSSTKGSNKGPKKTKRQRIKSKKKAETLDEDEMPAKDPILDPAFVSVRKTAEWFCKIQSTVGLGEFYTKNLKSFNPTPFLFPSFTANKNKNRNQNIVCLEESRVKLQHEDKTKSDYIHANYVKFEGLDRPYIMTQHPLENTIEDFWRMVFYEEVLNIIAIINPTDPKTPPYWPMEAGKYTNHGAFFVHCKSVVEGKGQYTANAYTIEVLPEGCSNSHIVTLLNYPNWAKSSVPGHPLVVLKMIRMTKNETKPQAPIVVHCEHGINRAGIVVLANAITTLAFSMTEPDMPGLFKKIRSQRATIVSHKYAYIYACYVFLYYIRKRCKIHKKNLDLVNDIDNFESSVKKELELVKSAENKEKEGAVTVD</sequence>
<dbReference type="InterPro" id="IPR000387">
    <property type="entry name" value="Tyr_Pase_dom"/>
</dbReference>
<name>A0A8S1HL08_9PELO</name>
<keyword evidence="2" id="KW-0812">Transmembrane</keyword>
<gene>
    <name evidence="5" type="ORF">CAUJ_LOCUS12303</name>
</gene>
<dbReference type="PRINTS" id="PR00700">
    <property type="entry name" value="PRTYPHPHTASE"/>
</dbReference>
<keyword evidence="2" id="KW-1133">Transmembrane helix</keyword>
<feature type="compositionally biased region" description="Basic residues" evidence="1">
    <location>
        <begin position="10"/>
        <end position="23"/>
    </location>
</feature>
<evidence type="ECO:0008006" key="7">
    <source>
        <dbReference type="Google" id="ProtNLM"/>
    </source>
</evidence>
<feature type="transmembrane region" description="Helical" evidence="2">
    <location>
        <begin position="302"/>
        <end position="320"/>
    </location>
</feature>
<dbReference type="Pfam" id="PF00102">
    <property type="entry name" value="Y_phosphatase"/>
    <property type="match status" value="1"/>
</dbReference>
<dbReference type="EMBL" id="CAJGYM010000071">
    <property type="protein sequence ID" value="CAD6196388.1"/>
    <property type="molecule type" value="Genomic_DNA"/>
</dbReference>
<evidence type="ECO:0000256" key="2">
    <source>
        <dbReference type="SAM" id="Phobius"/>
    </source>
</evidence>
<dbReference type="PROSITE" id="PS50055">
    <property type="entry name" value="TYR_PHOSPHATASE_PTP"/>
    <property type="match status" value="1"/>
</dbReference>
<dbReference type="GO" id="GO:0004725">
    <property type="term" value="F:protein tyrosine phosphatase activity"/>
    <property type="evidence" value="ECO:0007669"/>
    <property type="project" value="InterPro"/>
</dbReference>
<dbReference type="PANTHER" id="PTHR23219:SF16">
    <property type="entry name" value="TYROSINE-PROTEIN PHOSPHATASE DOMAIN-CONTAINING PROTEIN"/>
    <property type="match status" value="1"/>
</dbReference>
<keyword evidence="2" id="KW-0472">Membrane</keyword>
<evidence type="ECO:0000259" key="3">
    <source>
        <dbReference type="PROSITE" id="PS50055"/>
    </source>
</evidence>
<evidence type="ECO:0000313" key="5">
    <source>
        <dbReference type="EMBL" id="CAD6196388.1"/>
    </source>
</evidence>
<organism evidence="5 6">
    <name type="scientific">Caenorhabditis auriculariae</name>
    <dbReference type="NCBI Taxonomy" id="2777116"/>
    <lineage>
        <taxon>Eukaryota</taxon>
        <taxon>Metazoa</taxon>
        <taxon>Ecdysozoa</taxon>
        <taxon>Nematoda</taxon>
        <taxon>Chromadorea</taxon>
        <taxon>Rhabditida</taxon>
        <taxon>Rhabditina</taxon>
        <taxon>Rhabditomorpha</taxon>
        <taxon>Rhabditoidea</taxon>
        <taxon>Rhabditidae</taxon>
        <taxon>Peloderinae</taxon>
        <taxon>Caenorhabditis</taxon>
    </lineage>
</organism>
<evidence type="ECO:0000259" key="4">
    <source>
        <dbReference type="PROSITE" id="PS50056"/>
    </source>
</evidence>
<evidence type="ECO:0000313" key="6">
    <source>
        <dbReference type="Proteomes" id="UP000835052"/>
    </source>
</evidence>
<evidence type="ECO:0000256" key="1">
    <source>
        <dbReference type="SAM" id="MobiDB-lite"/>
    </source>
</evidence>
<dbReference type="SMART" id="SM00194">
    <property type="entry name" value="PTPc"/>
    <property type="match status" value="1"/>
</dbReference>
<feature type="domain" description="Tyrosine-protein phosphatase" evidence="3">
    <location>
        <begin position="87"/>
        <end position="319"/>
    </location>
</feature>
<dbReference type="Gene3D" id="3.90.190.10">
    <property type="entry name" value="Protein tyrosine phosphatase superfamily"/>
    <property type="match status" value="1"/>
</dbReference>
<dbReference type="AlphaFoldDB" id="A0A8S1HL08"/>
<dbReference type="SUPFAM" id="SSF52799">
    <property type="entry name" value="(Phosphotyrosine protein) phosphatases II"/>
    <property type="match status" value="1"/>
</dbReference>
<reference evidence="5" key="1">
    <citation type="submission" date="2020-10" db="EMBL/GenBank/DDBJ databases">
        <authorList>
            <person name="Kikuchi T."/>
        </authorList>
    </citation>
    <scope>NUCLEOTIDE SEQUENCE</scope>
    <source>
        <strain evidence="5">NKZ352</strain>
    </source>
</reference>
<dbReference type="InterPro" id="IPR003595">
    <property type="entry name" value="Tyr_Pase_cat"/>
</dbReference>
<dbReference type="InterPro" id="IPR000242">
    <property type="entry name" value="PTP_cat"/>
</dbReference>
<dbReference type="InterPro" id="IPR029021">
    <property type="entry name" value="Prot-tyrosine_phosphatase-like"/>
</dbReference>
<dbReference type="CDD" id="cd00047">
    <property type="entry name" value="PTPc"/>
    <property type="match status" value="1"/>
</dbReference>
<protein>
    <recommendedName>
        <fullName evidence="7">Tyrosine-protein phosphatase domain-containing protein</fullName>
    </recommendedName>
</protein>